<dbReference type="AlphaFoldDB" id="A0A1F5Z7Q8"/>
<keyword evidence="1" id="KW-1133">Transmembrane helix</keyword>
<evidence type="ECO:0000256" key="1">
    <source>
        <dbReference type="SAM" id="Phobius"/>
    </source>
</evidence>
<feature type="transmembrane region" description="Helical" evidence="1">
    <location>
        <begin position="217"/>
        <end position="238"/>
    </location>
</feature>
<sequence length="500" mass="58314">MILYIILIIKVEKIPIKKVPLKVIFFLGYIITILILLKSVITGGIGYMYDIDELFHIQLVWLYAKGFIPFMDFFTIHSPLFHKLIVPFMSSFGFKYESVLNIRIIMSAIFIFRLIITFLIVFRLYSLPVALIFLPLFLLDPLSNFSAMQIRPDNLMMLFFILGLFFLVFEEKRLTFYRLFTSGLFFSLSVLTSLKIAPSVLLITVFLFFTGKLNKKTLLATIAGLILPALIFILYFSLHNLQNEMIQQLILDARTVNSAILNPGKLSAYFKPDNIYLYTRPGKPLLWYFLISLPILSLSGWLLNLYRLVKININRFQLLLSLIFIFQIFFTLSVRSVFIQYLLPVSWLASLYSAYLLNFPLNLITNNSVKKIYASLITAVLLILISLSVDINYRRAKYDNPQTGENLERLWRQIPENQYVYPNLLFRPPVYPLTYGVFIGDIPPALLSRFPKISYSLEKHQVKYLLVTEYILGFHPKEAQDYIRKNYQKDPVSGFWLRKN</sequence>
<accession>A0A1F5Z7Q8</accession>
<organism evidence="2 3">
    <name type="scientific">Candidatus Gottesmanbacteria bacterium RIFCSPHIGHO2_01_FULL_40_15</name>
    <dbReference type="NCBI Taxonomy" id="1798376"/>
    <lineage>
        <taxon>Bacteria</taxon>
        <taxon>Candidatus Gottesmaniibacteriota</taxon>
    </lineage>
</organism>
<reference evidence="2 3" key="1">
    <citation type="journal article" date="2016" name="Nat. Commun.">
        <title>Thousands of microbial genomes shed light on interconnected biogeochemical processes in an aquifer system.</title>
        <authorList>
            <person name="Anantharaman K."/>
            <person name="Brown C.T."/>
            <person name="Hug L.A."/>
            <person name="Sharon I."/>
            <person name="Castelle C.J."/>
            <person name="Probst A.J."/>
            <person name="Thomas B.C."/>
            <person name="Singh A."/>
            <person name="Wilkins M.J."/>
            <person name="Karaoz U."/>
            <person name="Brodie E.L."/>
            <person name="Williams K.H."/>
            <person name="Hubbard S.S."/>
            <person name="Banfield J.F."/>
        </authorList>
    </citation>
    <scope>NUCLEOTIDE SEQUENCE [LARGE SCALE GENOMIC DNA]</scope>
</reference>
<dbReference type="Proteomes" id="UP000177354">
    <property type="component" value="Unassembled WGS sequence"/>
</dbReference>
<gene>
    <name evidence="2" type="ORF">A2777_03155</name>
</gene>
<protein>
    <recommendedName>
        <fullName evidence="4">Glycosyltransferase RgtA/B/C/D-like domain-containing protein</fullName>
    </recommendedName>
</protein>
<feature type="transmembrane region" description="Helical" evidence="1">
    <location>
        <begin position="61"/>
        <end position="81"/>
    </location>
</feature>
<feature type="transmembrane region" description="Helical" evidence="1">
    <location>
        <begin position="154"/>
        <end position="169"/>
    </location>
</feature>
<feature type="transmembrane region" description="Helical" evidence="1">
    <location>
        <begin position="285"/>
        <end position="306"/>
    </location>
</feature>
<dbReference type="EMBL" id="MFJF01000001">
    <property type="protein sequence ID" value="OGG08423.1"/>
    <property type="molecule type" value="Genomic_DNA"/>
</dbReference>
<feature type="transmembrane region" description="Helical" evidence="1">
    <location>
        <begin position="102"/>
        <end position="122"/>
    </location>
</feature>
<feature type="transmembrane region" description="Helical" evidence="1">
    <location>
        <begin position="184"/>
        <end position="210"/>
    </location>
</feature>
<feature type="transmembrane region" description="Helical" evidence="1">
    <location>
        <begin position="128"/>
        <end position="147"/>
    </location>
</feature>
<feature type="transmembrane region" description="Helical" evidence="1">
    <location>
        <begin position="372"/>
        <end position="393"/>
    </location>
</feature>
<comment type="caution">
    <text evidence="2">The sequence shown here is derived from an EMBL/GenBank/DDBJ whole genome shotgun (WGS) entry which is preliminary data.</text>
</comment>
<keyword evidence="1" id="KW-0812">Transmembrane</keyword>
<keyword evidence="1" id="KW-0472">Membrane</keyword>
<feature type="transmembrane region" description="Helical" evidence="1">
    <location>
        <begin position="318"/>
        <end position="343"/>
    </location>
</feature>
<evidence type="ECO:0000313" key="2">
    <source>
        <dbReference type="EMBL" id="OGG08423.1"/>
    </source>
</evidence>
<name>A0A1F5Z7Q8_9BACT</name>
<evidence type="ECO:0008006" key="4">
    <source>
        <dbReference type="Google" id="ProtNLM"/>
    </source>
</evidence>
<proteinExistence type="predicted"/>
<feature type="transmembrane region" description="Helical" evidence="1">
    <location>
        <begin position="23"/>
        <end position="49"/>
    </location>
</feature>
<evidence type="ECO:0000313" key="3">
    <source>
        <dbReference type="Proteomes" id="UP000177354"/>
    </source>
</evidence>